<evidence type="ECO:0000256" key="3">
    <source>
        <dbReference type="ARBA" id="ARBA00022664"/>
    </source>
</evidence>
<sequence>MEHITERKKYHINVTTENSFASLPDDDEGTSLSATLLNRSCPNLNTNVYQELEEHKLQLTEMQKQLQITENELEELLSENIKLKEELQTCRRKNASLIKFGNSPTPSHKHKKNYKILNSTPNASPAKEQLTATLKNKISYLETKLEKTLIELNSLRNYIKLINVKELCSLPNNVPFSSIKSTLSGNLEHLHMCTPNVDQRKEEMETMVPLSYTPSPKNKRLMRRRVSRTVLLRNMVSADEVDEALHHEIQEECSKWGRVERLVIYNERQSDDDDPAHAHVKIFVQFAEPDEATAAVSALDGRYFGGRTVRAALYDQDLFEHGALSA</sequence>
<name>A0A8S3XTP6_PARAO</name>
<evidence type="ECO:0000313" key="10">
    <source>
        <dbReference type="EMBL" id="CAG5040788.1"/>
    </source>
</evidence>
<dbReference type="PANTHER" id="PTHR47330">
    <property type="entry name" value="POLY(U)-BINDING-SPLICING FACTOR PUF60-B-RELATED"/>
    <property type="match status" value="1"/>
</dbReference>
<keyword evidence="3" id="KW-0507">mRNA processing</keyword>
<dbReference type="InterPro" id="IPR051974">
    <property type="entry name" value="PUF60_regulator"/>
</dbReference>
<gene>
    <name evidence="10" type="ORF">PAPOLLO_LOCUS21967</name>
</gene>
<dbReference type="SMART" id="SM00360">
    <property type="entry name" value="RRM"/>
    <property type="match status" value="1"/>
</dbReference>
<evidence type="ECO:0000256" key="1">
    <source>
        <dbReference type="ARBA" id="ARBA00004123"/>
    </source>
</evidence>
<dbReference type="GO" id="GO:0006376">
    <property type="term" value="P:mRNA splice site recognition"/>
    <property type="evidence" value="ECO:0007669"/>
    <property type="project" value="TreeGrafter"/>
</dbReference>
<keyword evidence="4 7" id="KW-0694">RNA-binding</keyword>
<comment type="caution">
    <text evidence="10">The sequence shown here is derived from an EMBL/GenBank/DDBJ whole genome shotgun (WGS) entry which is preliminary data.</text>
</comment>
<proteinExistence type="inferred from homology"/>
<evidence type="ECO:0000256" key="2">
    <source>
        <dbReference type="ARBA" id="ARBA00005987"/>
    </source>
</evidence>
<dbReference type="OrthoDB" id="20943at2759"/>
<keyword evidence="11" id="KW-1185">Reference proteome</keyword>
<evidence type="ECO:0000259" key="9">
    <source>
        <dbReference type="PROSITE" id="PS50102"/>
    </source>
</evidence>
<keyword evidence="5" id="KW-0508">mRNA splicing</keyword>
<evidence type="ECO:0000256" key="8">
    <source>
        <dbReference type="SAM" id="Coils"/>
    </source>
</evidence>
<keyword evidence="8" id="KW-0175">Coiled coil</keyword>
<dbReference type="FunFam" id="3.30.70.330:FF:000382">
    <property type="entry name" value="G-patch domain-containing protein"/>
    <property type="match status" value="1"/>
</dbReference>
<evidence type="ECO:0000256" key="7">
    <source>
        <dbReference type="PROSITE-ProRule" id="PRU00176"/>
    </source>
</evidence>
<dbReference type="GO" id="GO:0071013">
    <property type="term" value="C:catalytic step 2 spliceosome"/>
    <property type="evidence" value="ECO:0007669"/>
    <property type="project" value="TreeGrafter"/>
</dbReference>
<comment type="subcellular location">
    <subcellularLocation>
        <location evidence="1">Nucleus</location>
    </subcellularLocation>
</comment>
<dbReference type="EMBL" id="CAJQZP010001351">
    <property type="protein sequence ID" value="CAG5040788.1"/>
    <property type="molecule type" value="Genomic_DNA"/>
</dbReference>
<protein>
    <submittedName>
        <fullName evidence="10">(apollo) hypothetical protein</fullName>
    </submittedName>
</protein>
<reference evidence="10" key="1">
    <citation type="submission" date="2021-04" db="EMBL/GenBank/DDBJ databases">
        <authorList>
            <person name="Tunstrom K."/>
        </authorList>
    </citation>
    <scope>NUCLEOTIDE SEQUENCE</scope>
</reference>
<evidence type="ECO:0000313" key="11">
    <source>
        <dbReference type="Proteomes" id="UP000691718"/>
    </source>
</evidence>
<dbReference type="Pfam" id="PF00076">
    <property type="entry name" value="RRM_1"/>
    <property type="match status" value="1"/>
</dbReference>
<dbReference type="PROSITE" id="PS50102">
    <property type="entry name" value="RRM"/>
    <property type="match status" value="1"/>
</dbReference>
<dbReference type="InterPro" id="IPR000504">
    <property type="entry name" value="RRM_dom"/>
</dbReference>
<feature type="domain" description="RRM" evidence="9">
    <location>
        <begin position="228"/>
        <end position="316"/>
    </location>
</feature>
<dbReference type="SMART" id="SM00361">
    <property type="entry name" value="RRM_1"/>
    <property type="match status" value="1"/>
</dbReference>
<evidence type="ECO:0000256" key="4">
    <source>
        <dbReference type="ARBA" id="ARBA00022884"/>
    </source>
</evidence>
<accession>A0A8S3XTP6</accession>
<dbReference type="GO" id="GO:0071011">
    <property type="term" value="C:precatalytic spliceosome"/>
    <property type="evidence" value="ECO:0007669"/>
    <property type="project" value="TreeGrafter"/>
</dbReference>
<organism evidence="10 11">
    <name type="scientific">Parnassius apollo</name>
    <name type="common">Apollo butterfly</name>
    <name type="synonym">Papilio apollo</name>
    <dbReference type="NCBI Taxonomy" id="110799"/>
    <lineage>
        <taxon>Eukaryota</taxon>
        <taxon>Metazoa</taxon>
        <taxon>Ecdysozoa</taxon>
        <taxon>Arthropoda</taxon>
        <taxon>Hexapoda</taxon>
        <taxon>Insecta</taxon>
        <taxon>Pterygota</taxon>
        <taxon>Neoptera</taxon>
        <taxon>Endopterygota</taxon>
        <taxon>Lepidoptera</taxon>
        <taxon>Glossata</taxon>
        <taxon>Ditrysia</taxon>
        <taxon>Papilionoidea</taxon>
        <taxon>Papilionidae</taxon>
        <taxon>Parnassiinae</taxon>
        <taxon>Parnassini</taxon>
        <taxon>Parnassius</taxon>
        <taxon>Parnassius</taxon>
    </lineage>
</organism>
<dbReference type="GO" id="GO:0000380">
    <property type="term" value="P:alternative mRNA splicing, via spliceosome"/>
    <property type="evidence" value="ECO:0007669"/>
    <property type="project" value="TreeGrafter"/>
</dbReference>
<dbReference type="PANTHER" id="PTHR47330:SF1">
    <property type="entry name" value="POLY(U)-BINDING-SPLICING FACTOR PUF60"/>
    <property type="match status" value="1"/>
</dbReference>
<evidence type="ECO:0000256" key="6">
    <source>
        <dbReference type="ARBA" id="ARBA00023242"/>
    </source>
</evidence>
<keyword evidence="6" id="KW-0539">Nucleus</keyword>
<dbReference type="AlphaFoldDB" id="A0A8S3XTP6"/>
<comment type="similarity">
    <text evidence="2">Belongs to the RRM half pint family.</text>
</comment>
<dbReference type="Proteomes" id="UP000691718">
    <property type="component" value="Unassembled WGS sequence"/>
</dbReference>
<dbReference type="InterPro" id="IPR003954">
    <property type="entry name" value="RRM_euk-type"/>
</dbReference>
<feature type="coiled-coil region" evidence="8">
    <location>
        <begin position="45"/>
        <end position="93"/>
    </location>
</feature>
<dbReference type="GO" id="GO:0003723">
    <property type="term" value="F:RNA binding"/>
    <property type="evidence" value="ECO:0007669"/>
    <property type="project" value="UniProtKB-UniRule"/>
</dbReference>
<evidence type="ECO:0000256" key="5">
    <source>
        <dbReference type="ARBA" id="ARBA00023187"/>
    </source>
</evidence>
<dbReference type="GO" id="GO:0000381">
    <property type="term" value="P:regulation of alternative mRNA splicing, via spliceosome"/>
    <property type="evidence" value="ECO:0007669"/>
    <property type="project" value="TreeGrafter"/>
</dbReference>